<organism evidence="1 2">
    <name type="scientific">Pseudomonas fluorescens (strain Pf0-1)</name>
    <dbReference type="NCBI Taxonomy" id="205922"/>
    <lineage>
        <taxon>Bacteria</taxon>
        <taxon>Pseudomonadati</taxon>
        <taxon>Pseudomonadota</taxon>
        <taxon>Gammaproteobacteria</taxon>
        <taxon>Pseudomonadales</taxon>
        <taxon>Pseudomonadaceae</taxon>
        <taxon>Pseudomonas</taxon>
    </lineage>
</organism>
<accession>Q3KI44</accession>
<evidence type="ECO:0000313" key="1">
    <source>
        <dbReference type="EMBL" id="ABA72562.1"/>
    </source>
</evidence>
<dbReference type="Proteomes" id="UP000002704">
    <property type="component" value="Chromosome"/>
</dbReference>
<reference evidence="1 2" key="1">
    <citation type="journal article" date="2009" name="Genome Biol.">
        <title>Genomic and genetic analyses of diversity and plant interactions of Pseudomonas fluorescens.</title>
        <authorList>
            <person name="Silby M.W."/>
            <person name="Cerdeno-Tarraga A.M."/>
            <person name="Vernikos G.S."/>
            <person name="Giddens S.R."/>
            <person name="Jackson R.W."/>
            <person name="Preston G.M."/>
            <person name="Zhang X.X."/>
            <person name="Moon C.D."/>
            <person name="Gehrig S.M."/>
            <person name="Godfrey S.A."/>
            <person name="Knight C.G."/>
            <person name="Malone J.G."/>
            <person name="Robinson Z."/>
            <person name="Spiers A.J."/>
            <person name="Harris S."/>
            <person name="Challis G.L."/>
            <person name="Yaxley A.M."/>
            <person name="Harris D."/>
            <person name="Seeger K."/>
            <person name="Murphy L."/>
            <person name="Rutter S."/>
            <person name="Squares R."/>
            <person name="Quail M.A."/>
            <person name="Saunders E."/>
            <person name="Mavromatis K."/>
            <person name="Brettin T.S."/>
            <person name="Bentley S.D."/>
            <person name="Hothersall J."/>
            <person name="Stephens E."/>
            <person name="Thomas C.M."/>
            <person name="Parkhill J."/>
            <person name="Levy S.B."/>
            <person name="Rainey P.B."/>
            <person name="Thomson N.R."/>
        </authorList>
    </citation>
    <scope>NUCLEOTIDE SEQUENCE [LARGE SCALE GENOMIC DNA]</scope>
    <source>
        <strain evidence="1 2">Pf0-1</strain>
    </source>
</reference>
<dbReference type="HOGENOM" id="CLU_2510161_0_0_6"/>
<sequence>MSMFVNRHFTRLHTRQLRIRKSEMNAQEQADATSRGYSVQLQERVPGSWSYWVYFNSNEVGGPFGSENEGWNCVQGLINQQTYGI</sequence>
<evidence type="ECO:0000313" key="2">
    <source>
        <dbReference type="Proteomes" id="UP000002704"/>
    </source>
</evidence>
<gene>
    <name evidence="1" type="ordered locus">Pfl01_0819</name>
</gene>
<dbReference type="EMBL" id="CP000094">
    <property type="protein sequence ID" value="ABA72562.1"/>
    <property type="molecule type" value="Genomic_DNA"/>
</dbReference>
<protein>
    <submittedName>
        <fullName evidence="1">Uncharacterized protein</fullName>
    </submittedName>
</protein>
<proteinExistence type="predicted"/>
<dbReference type="AlphaFoldDB" id="Q3KI44"/>
<name>Q3KI44_PSEPF</name>
<dbReference type="KEGG" id="pfo:Pfl01_0819"/>